<protein>
    <submittedName>
        <fullName evidence="1">Uncharacterized protein</fullName>
    </submittedName>
</protein>
<gene>
    <name evidence="1" type="ORF">BKA15_005104</name>
</gene>
<proteinExistence type="predicted"/>
<name>A0A7Y9IBL0_9ACTN</name>
<reference evidence="1 2" key="1">
    <citation type="submission" date="2020-07" db="EMBL/GenBank/DDBJ databases">
        <title>Sequencing the genomes of 1000 actinobacteria strains.</title>
        <authorList>
            <person name="Klenk H.-P."/>
        </authorList>
    </citation>
    <scope>NUCLEOTIDE SEQUENCE [LARGE SCALE GENOMIC DNA]</scope>
    <source>
        <strain evidence="1 2">DSM 22083</strain>
    </source>
</reference>
<dbReference type="RefSeq" id="WP_179755526.1">
    <property type="nucleotide sequence ID" value="NZ_JACCBU010000001.1"/>
</dbReference>
<dbReference type="InterPro" id="IPR036291">
    <property type="entry name" value="NAD(P)-bd_dom_sf"/>
</dbReference>
<evidence type="ECO:0000313" key="1">
    <source>
        <dbReference type="EMBL" id="NYE73775.1"/>
    </source>
</evidence>
<evidence type="ECO:0000313" key="2">
    <source>
        <dbReference type="Proteomes" id="UP000569914"/>
    </source>
</evidence>
<accession>A0A7Y9IBL0</accession>
<dbReference type="Proteomes" id="UP000569914">
    <property type="component" value="Unassembled WGS sequence"/>
</dbReference>
<keyword evidence="2" id="KW-1185">Reference proteome</keyword>
<dbReference type="SUPFAM" id="SSF51735">
    <property type="entry name" value="NAD(P)-binding Rossmann-fold domains"/>
    <property type="match status" value="1"/>
</dbReference>
<organism evidence="1 2">
    <name type="scientific">Microlunatus parietis</name>
    <dbReference type="NCBI Taxonomy" id="682979"/>
    <lineage>
        <taxon>Bacteria</taxon>
        <taxon>Bacillati</taxon>
        <taxon>Actinomycetota</taxon>
        <taxon>Actinomycetes</taxon>
        <taxon>Propionibacteriales</taxon>
        <taxon>Propionibacteriaceae</taxon>
        <taxon>Microlunatus</taxon>
    </lineage>
</organism>
<dbReference type="Gene3D" id="3.30.1780.10">
    <property type="entry name" value="ornithine cyclodeaminase, domain 1"/>
    <property type="match status" value="1"/>
</dbReference>
<dbReference type="EMBL" id="JACCBU010000001">
    <property type="protein sequence ID" value="NYE73775.1"/>
    <property type="molecule type" value="Genomic_DNA"/>
</dbReference>
<sequence>MVVQDLAGGRVRGIATGTELGPRRTGAIGGVAADLLARPDAATLALIDPDWLAPGCFVSTLHPKQAGRAEFGPELVDAVQVAATDSLHAPIYVYYIPTYIGCASSSLPRYPPEETR</sequence>
<comment type="caution">
    <text evidence="1">The sequence shown here is derived from an EMBL/GenBank/DDBJ whole genome shotgun (WGS) entry which is preliminary data.</text>
</comment>
<dbReference type="InterPro" id="IPR023401">
    <property type="entry name" value="ODC_N"/>
</dbReference>
<dbReference type="AlphaFoldDB" id="A0A7Y9IBL0"/>